<feature type="compositionally biased region" description="Pro residues" evidence="1">
    <location>
        <begin position="1832"/>
        <end position="1843"/>
    </location>
</feature>
<feature type="compositionally biased region" description="Low complexity" evidence="1">
    <location>
        <begin position="1555"/>
        <end position="1568"/>
    </location>
</feature>
<feature type="compositionally biased region" description="Polar residues" evidence="1">
    <location>
        <begin position="355"/>
        <end position="369"/>
    </location>
</feature>
<feature type="compositionally biased region" description="Low complexity" evidence="1">
    <location>
        <begin position="759"/>
        <end position="782"/>
    </location>
</feature>
<reference evidence="3" key="2">
    <citation type="submission" date="2016-06" db="EMBL/GenBank/DDBJ databases">
        <title>The genome of a short-lived fish provides insights into sex chromosome evolution and the genetic control of aging.</title>
        <authorList>
            <person name="Reichwald K."/>
            <person name="Felder M."/>
            <person name="Petzold A."/>
            <person name="Koch P."/>
            <person name="Groth M."/>
            <person name="Platzer M."/>
        </authorList>
    </citation>
    <scope>NUCLEOTIDE SEQUENCE</scope>
    <source>
        <tissue evidence="3">Brain</tissue>
    </source>
</reference>
<feature type="region of interest" description="Disordered" evidence="1">
    <location>
        <begin position="658"/>
        <end position="694"/>
    </location>
</feature>
<feature type="compositionally biased region" description="Basic residues" evidence="1">
    <location>
        <begin position="1420"/>
        <end position="1430"/>
    </location>
</feature>
<reference evidence="3" key="1">
    <citation type="submission" date="2016-05" db="EMBL/GenBank/DDBJ databases">
        <authorList>
            <person name="Lavstsen T."/>
            <person name="Jespersen J.S."/>
        </authorList>
    </citation>
    <scope>NUCLEOTIDE SEQUENCE</scope>
    <source>
        <tissue evidence="3">Brain</tissue>
    </source>
</reference>
<organism evidence="3">
    <name type="scientific">Nothobranchius rachovii</name>
    <name type="common">bluefin notho</name>
    <dbReference type="NCBI Taxonomy" id="451742"/>
    <lineage>
        <taxon>Eukaryota</taxon>
        <taxon>Metazoa</taxon>
        <taxon>Chordata</taxon>
        <taxon>Craniata</taxon>
        <taxon>Vertebrata</taxon>
        <taxon>Euteleostomi</taxon>
        <taxon>Actinopterygii</taxon>
        <taxon>Neopterygii</taxon>
        <taxon>Teleostei</taxon>
        <taxon>Neoteleostei</taxon>
        <taxon>Acanthomorphata</taxon>
        <taxon>Ovalentaria</taxon>
        <taxon>Atherinomorphae</taxon>
        <taxon>Cyprinodontiformes</taxon>
        <taxon>Nothobranchiidae</taxon>
        <taxon>Nothobranchius</taxon>
    </lineage>
</organism>
<feature type="compositionally biased region" description="Basic and acidic residues" evidence="1">
    <location>
        <begin position="1853"/>
        <end position="1873"/>
    </location>
</feature>
<protein>
    <submittedName>
        <fullName evidence="3">Proline rich 12</fullName>
    </submittedName>
</protein>
<feature type="region of interest" description="Disordered" evidence="1">
    <location>
        <begin position="1824"/>
        <end position="2111"/>
    </location>
</feature>
<dbReference type="PANTHER" id="PTHR14709:SF1">
    <property type="entry name" value="PROLINE-RICH PROTEIN 12"/>
    <property type="match status" value="1"/>
</dbReference>
<evidence type="ECO:0000259" key="2">
    <source>
        <dbReference type="Pfam" id="PF13926"/>
    </source>
</evidence>
<feature type="region of interest" description="Disordered" evidence="1">
    <location>
        <begin position="1406"/>
        <end position="1627"/>
    </location>
</feature>
<proteinExistence type="predicted"/>
<feature type="domain" description="DUF4211" evidence="2">
    <location>
        <begin position="2505"/>
        <end position="2592"/>
    </location>
</feature>
<feature type="region of interest" description="Disordered" evidence="1">
    <location>
        <begin position="759"/>
        <end position="826"/>
    </location>
</feature>
<feature type="compositionally biased region" description="Basic and acidic residues" evidence="1">
    <location>
        <begin position="1477"/>
        <end position="1490"/>
    </location>
</feature>
<feature type="compositionally biased region" description="Polar residues" evidence="1">
    <location>
        <begin position="813"/>
        <end position="826"/>
    </location>
</feature>
<feature type="compositionally biased region" description="Low complexity" evidence="1">
    <location>
        <begin position="2011"/>
        <end position="2027"/>
    </location>
</feature>
<evidence type="ECO:0000313" key="3">
    <source>
        <dbReference type="EMBL" id="SBR92493.1"/>
    </source>
</evidence>
<feature type="compositionally biased region" description="Basic residues" evidence="1">
    <location>
        <begin position="1084"/>
        <end position="1098"/>
    </location>
</feature>
<dbReference type="EMBL" id="HAEH01011541">
    <property type="protein sequence ID" value="SBR92493.1"/>
    <property type="molecule type" value="Transcribed_RNA"/>
</dbReference>
<feature type="compositionally biased region" description="Pro residues" evidence="1">
    <location>
        <begin position="1941"/>
        <end position="1954"/>
    </location>
</feature>
<feature type="compositionally biased region" description="Low complexity" evidence="1">
    <location>
        <begin position="578"/>
        <end position="599"/>
    </location>
</feature>
<feature type="compositionally biased region" description="Basic and acidic residues" evidence="1">
    <location>
        <begin position="2233"/>
        <end position="2476"/>
    </location>
</feature>
<name>A0A1A8QGN9_9TELE</name>
<feature type="region of interest" description="Disordered" evidence="1">
    <location>
        <begin position="1005"/>
        <end position="1119"/>
    </location>
</feature>
<feature type="compositionally biased region" description="Low complexity" evidence="1">
    <location>
        <begin position="552"/>
        <end position="566"/>
    </location>
</feature>
<feature type="compositionally biased region" description="Pro residues" evidence="1">
    <location>
        <begin position="2028"/>
        <end position="2038"/>
    </location>
</feature>
<feature type="compositionally biased region" description="Polar residues" evidence="1">
    <location>
        <begin position="844"/>
        <end position="853"/>
    </location>
</feature>
<feature type="region of interest" description="Disordered" evidence="1">
    <location>
        <begin position="474"/>
        <end position="498"/>
    </location>
</feature>
<dbReference type="CDD" id="cd22249">
    <property type="entry name" value="UDM1_RNF168_RNF169-like"/>
    <property type="match status" value="1"/>
</dbReference>
<dbReference type="InterPro" id="IPR025451">
    <property type="entry name" value="DUF4211"/>
</dbReference>
<feature type="compositionally biased region" description="Polar residues" evidence="1">
    <location>
        <begin position="921"/>
        <end position="931"/>
    </location>
</feature>
<dbReference type="InterPro" id="IPR052466">
    <property type="entry name" value="DNA_MethProtect_Complex"/>
</dbReference>
<feature type="compositionally biased region" description="Polar residues" evidence="1">
    <location>
        <begin position="337"/>
        <end position="348"/>
    </location>
</feature>
<accession>A0A1A8QGN9</accession>
<feature type="compositionally biased region" description="Polar residues" evidence="1">
    <location>
        <begin position="668"/>
        <end position="687"/>
    </location>
</feature>
<feature type="region of interest" description="Disordered" evidence="1">
    <location>
        <begin position="2225"/>
        <end position="2504"/>
    </location>
</feature>
<evidence type="ECO:0000256" key="1">
    <source>
        <dbReference type="SAM" id="MobiDB-lite"/>
    </source>
</evidence>
<feature type="region of interest" description="Disordered" evidence="1">
    <location>
        <begin position="220"/>
        <end position="248"/>
    </location>
</feature>
<feature type="compositionally biased region" description="Acidic residues" evidence="1">
    <location>
        <begin position="1877"/>
        <end position="1896"/>
    </location>
</feature>
<feature type="compositionally biased region" description="Polar residues" evidence="1">
    <location>
        <begin position="897"/>
        <end position="906"/>
    </location>
</feature>
<feature type="compositionally biased region" description="Low complexity" evidence="1">
    <location>
        <begin position="1588"/>
        <end position="1620"/>
    </location>
</feature>
<feature type="region of interest" description="Disordered" evidence="1">
    <location>
        <begin position="1722"/>
        <end position="1763"/>
    </location>
</feature>
<feature type="region of interest" description="Disordered" evidence="1">
    <location>
        <begin position="52"/>
        <end position="76"/>
    </location>
</feature>
<feature type="compositionally biased region" description="Low complexity" evidence="1">
    <location>
        <begin position="866"/>
        <end position="877"/>
    </location>
</feature>
<feature type="compositionally biased region" description="Low complexity" evidence="1">
    <location>
        <begin position="2050"/>
        <end position="2062"/>
    </location>
</feature>
<dbReference type="PANTHER" id="PTHR14709">
    <property type="entry name" value="GLUTAMINE AND SERINE-RICH PROTEIN 1-RELATED"/>
    <property type="match status" value="1"/>
</dbReference>
<feature type="compositionally biased region" description="Low complexity" evidence="1">
    <location>
        <begin position="2488"/>
        <end position="2500"/>
    </location>
</feature>
<feature type="compositionally biased region" description="Polar residues" evidence="1">
    <location>
        <begin position="939"/>
        <end position="948"/>
    </location>
</feature>
<feature type="compositionally biased region" description="Polar residues" evidence="1">
    <location>
        <begin position="1104"/>
        <end position="1114"/>
    </location>
</feature>
<dbReference type="Pfam" id="PF13926">
    <property type="entry name" value="DUF4211"/>
    <property type="match status" value="1"/>
</dbReference>
<feature type="compositionally biased region" description="Low complexity" evidence="1">
    <location>
        <begin position="370"/>
        <end position="379"/>
    </location>
</feature>
<feature type="compositionally biased region" description="Low complexity" evidence="1">
    <location>
        <begin position="233"/>
        <end position="243"/>
    </location>
</feature>
<feature type="compositionally biased region" description="Low complexity" evidence="1">
    <location>
        <begin position="386"/>
        <end position="440"/>
    </location>
</feature>
<feature type="region of interest" description="Disordered" evidence="1">
    <location>
        <begin position="844"/>
        <end position="958"/>
    </location>
</feature>
<feature type="compositionally biased region" description="Low complexity" evidence="1">
    <location>
        <begin position="1492"/>
        <end position="1529"/>
    </location>
</feature>
<feature type="compositionally biased region" description="Pro residues" evidence="1">
    <location>
        <begin position="2063"/>
        <end position="2075"/>
    </location>
</feature>
<gene>
    <name evidence="3" type="primary">PRR12</name>
</gene>
<feature type="compositionally biased region" description="Pro residues" evidence="1">
    <location>
        <begin position="1728"/>
        <end position="1738"/>
    </location>
</feature>
<feature type="region of interest" description="Disordered" evidence="1">
    <location>
        <begin position="552"/>
        <end position="644"/>
    </location>
</feature>
<feature type="compositionally biased region" description="Polar residues" evidence="1">
    <location>
        <begin position="1992"/>
        <end position="2002"/>
    </location>
</feature>
<feature type="compositionally biased region" description="Basic residues" evidence="1">
    <location>
        <begin position="1028"/>
        <end position="1039"/>
    </location>
</feature>
<feature type="region of interest" description="Disordered" evidence="1">
    <location>
        <begin position="334"/>
        <end position="452"/>
    </location>
</feature>
<sequence>MDRNYPAAGFGDLGAGTGWVYDRSAKASFMYGSSRSTHPDSELLHRQAYSTPHPLQGYATNHPPGSSRQGGAWGPAGRTLGLSGLFDTSLHHAGPTGPDPSVMNLISALESRGPQPTASASSLLSQFRTPSWQTAMHTPAPAELFTIPGSGSFPSSSPISAYQHPGSFNGRPFAPSLSIQESSTFSPTSNGLLSPHDSLLHIKAPSQSSLGFDRLLSSHSSTYRGSQEPPAPSQTQATSTSSSCHLPHPQFNVLSSQLHNRSSQLYNNSMFPSAPSMVSAATPLALPPPERAASRQDSVIKHYQRSPPAQSTTLQQYASCGESSGFQQIVSHHRQAGLSQSPLGEQSPPSDPKPSLQTYQPIVQTPYTPSSSSASSSSATKELKGSNNSTSGYSSSSSASSSSRNPQTPPSASSASSSNSSVSKASSSSLLALSHQQPQLQPAPAPTPLPAVSSSFVQQPVAKQCLSNYGSQSLAKSSTDLSDQPPPQLQSQFYPAGHPPLAHMAQPLGGFSSPNAQDLSSEVVLSGGKAFTGVGSGGRSFSAETVFEESSFSSGSLRGASSPSLGFRSESTRSGPRGVTSHGGVAGSAASGSEAAGVGNDNTSSYHLPESSTSPSDSSSLTHPALQSPVTTHLAQSPGASGATKYLSSMLSPAFMPSPQALPDLRRSQSQSYHATLTRPTAETSLLTAERSRHDDEDADDFLIQHLLHTETSASHHSQHPAQQLTQCVSRDREGEGKGMTYDMNKLSDEHYHPQSVIRTRTTTSSSAPTAAGTDTTSGSSRQLERAQNKQQAKSEMAMSKSPAGARRVAESLSHTQSTVSLQQQHESLGSAVHFGRGGPYAQQALSQHQPHTSHALSQHPHHPQHPQLSHPPSYSHMELKKAANPGDSRYLCDTPDVQQSQNSQAPLSLMDSSPDPPQSTHMSVLPQNTHTKMDHQQALKQQHSLSQPGMMGVGSGGVESQLQLQNQNADTHYSHADQTQASQNSMSPLDILDQSLSQANSLESRGPLDRAGVGGTVPLGEGADRHRQQHRLTPHHHPQQNGSDVHAFLADPDLGVSPSSHLHHLNQPPAHAHSHALHDQQTHTHHRQQLTHPHSHHMAANLGTPQQSQQSQTRENELTHPQLDQLKQHHYSTMSPVDKAGQNQVQPQQRFPSLTSVCFPDSLLQDEDRSFFPEMEDMFSSSDYKSGCGGDSAAQEDLSRSHVPAQEAIETLKAGGAGGGYDIMGHPSDRGYGQYCHSLPGAGDGNLHLDHDSLKTHELPSTVNTDQLGLIQSQTLTLGLGSAVPDASVNKMVGSVGGSSNTSGLTSPIFCSSRPKKLLKTSSFHLLKQRREPQPPTKKNYAQEYEFEDDEDKADAPADIRLNSRRHPALLPDLVSSCRRAAGTSGVSRVSPIMVDMDFCHPSSYSPLGHPSQILTHNGPKKRGRKPTKPKREGPPRPRGRPRIRPLPEPPYCRGLMGSAAGESRRGRGRGRGRGRREDGLVETHRDFKTPSYSYQQQQPYNQQQHLQQHPPQHYSQQPDLHQAPHQQPQHHLHLHQHQQVSSSHHQLHHQQHYQHPQQQPSQQALQDAVRPVKIELPTSSRTPTESLLRTDSLSSSDPVFSDGSVGSAPSLGLSPGSGTTMDMSRTDLDQTQDKMMKHQQRADEMLMEQWKKEPDDPLDPGSWASVQKLSNPADDRAFDFKPAFAASFLDFLKASKKGSELDLRHDGVEQELLDTCSSLKEGIQPLSPPPPSPSQQPPEAFSDGGHGEGADLALSNCPSPCKPLDEELKRNLETLPSFSSDEEDSVSKNQDLQKSISSAISALYDTPHSLAAAMASAMMKVQPTLSTSTPPEPSLSPPLPATPHLILTMENTKEEARTYTQRQTEEGKEQSLIEPTEDGESDKDEMEVEMEGGEEPGKNKDIMQVSQTVQKELMEENRVSEMQVQELPKAEDSPSEPALAPPSPSLSVPPSPRTHSSPSPLPPESPFVPCLPLVKQTEAEMSLLYPASEPQKSSHQQTAGSSPPPSTSPPATLSSPLSNLPLSHSIPPPSTTPPPSSSDQDQEPDIGQPSSSSSSSSSPSSSPPQPPSPPTPEEAPASQRLTSLHLAKKQTDAAIVGESEEEDSESGGEGIFRERDEFVVRTEDIGTLKMALQTGREPPPIWRVQKALLQKFSPEIKDGQRQFCATSNYLGYFGDAKMRYQRLYVKFLENVNKKDYVRVCSRKPWHRAGLTLRRQSMAKQLLNVHNQSQTRMDRNDKDKERQKERELKEHRAREKEREKQEKDQKEREKQNREQKEKTTKDKEEREQKERDCRETEAEIEKEQKERGQREKEQKEKERIYKQQREKERWEQEKTERALKEKEKQEVEQEKTERALKEKEKQEVEQKYKEKKEKEKRDEEQNERRQEKEQREKEKQGKETREKLEKVKQEQESREKQIELKEKERKDTAKEKTERERRNGNPELVRLKEVKRGGEKKMECQSRTKMPKDRSEPPPKKRKKWLKDVPSSSNSSESESSLLSDDEGPVRALMNSRAMWEMFRSYVEMLVSTALDPDMIQALEDTDDELYLPPMRKIDGLLSEEKKRLLRRINMSSQHQEALHLFPIMTADPLESGAVRVHLGGEGYNRKTLNRIKKSILKQQDLKLPIETCRLYSLYHSLHHYKYHTFLHCKKETDNIEQAAEDPGQEEVVQQCMANQGWLENLFNSFMELFSLSAKA</sequence>
<feature type="compositionally biased region" description="Low complexity" evidence="1">
    <location>
        <begin position="611"/>
        <end position="620"/>
    </location>
</feature>
<feature type="compositionally biased region" description="Polar residues" evidence="1">
    <location>
        <begin position="628"/>
        <end position="639"/>
    </location>
</feature>